<dbReference type="RefSeq" id="WP_344722038.1">
    <property type="nucleotide sequence ID" value="NZ_BAAAUS010000008.1"/>
</dbReference>
<name>A0ABW4F1L2_9PSEU</name>
<dbReference type="InterPro" id="IPR000073">
    <property type="entry name" value="AB_hydrolase_1"/>
</dbReference>
<dbReference type="PANTHER" id="PTHR37017:SF11">
    <property type="entry name" value="ESTERASE_LIPASE_THIOESTERASE DOMAIN-CONTAINING PROTEIN"/>
    <property type="match status" value="1"/>
</dbReference>
<feature type="domain" description="AB hydrolase-1" evidence="1">
    <location>
        <begin position="9"/>
        <end position="222"/>
    </location>
</feature>
<organism evidence="2 3">
    <name type="scientific">Pseudonocardia yunnanensis</name>
    <dbReference type="NCBI Taxonomy" id="58107"/>
    <lineage>
        <taxon>Bacteria</taxon>
        <taxon>Bacillati</taxon>
        <taxon>Actinomycetota</taxon>
        <taxon>Actinomycetes</taxon>
        <taxon>Pseudonocardiales</taxon>
        <taxon>Pseudonocardiaceae</taxon>
        <taxon>Pseudonocardia</taxon>
    </lineage>
</organism>
<dbReference type="Proteomes" id="UP001597114">
    <property type="component" value="Unassembled WGS sequence"/>
</dbReference>
<protein>
    <submittedName>
        <fullName evidence="2">Alpha/beta hydrolase</fullName>
    </submittedName>
</protein>
<dbReference type="InterPro" id="IPR052897">
    <property type="entry name" value="Sec-Metab_Biosynth_Hydrolase"/>
</dbReference>
<dbReference type="PANTHER" id="PTHR37017">
    <property type="entry name" value="AB HYDROLASE-1 DOMAIN-CONTAINING PROTEIN-RELATED"/>
    <property type="match status" value="1"/>
</dbReference>
<dbReference type="Gene3D" id="3.40.50.1820">
    <property type="entry name" value="alpha/beta hydrolase"/>
    <property type="match status" value="1"/>
</dbReference>
<keyword evidence="3" id="KW-1185">Reference proteome</keyword>
<dbReference type="EMBL" id="JBHUCO010000031">
    <property type="protein sequence ID" value="MFD1521202.1"/>
    <property type="molecule type" value="Genomic_DNA"/>
</dbReference>
<dbReference type="InterPro" id="IPR029058">
    <property type="entry name" value="AB_hydrolase_fold"/>
</dbReference>
<comment type="caution">
    <text evidence="2">The sequence shown here is derived from an EMBL/GenBank/DDBJ whole genome shotgun (WGS) entry which is preliminary data.</text>
</comment>
<evidence type="ECO:0000259" key="1">
    <source>
        <dbReference type="Pfam" id="PF12697"/>
    </source>
</evidence>
<proteinExistence type="predicted"/>
<gene>
    <name evidence="2" type="ORF">ACFSJD_27130</name>
</gene>
<evidence type="ECO:0000313" key="3">
    <source>
        <dbReference type="Proteomes" id="UP001597114"/>
    </source>
</evidence>
<dbReference type="GO" id="GO:0016787">
    <property type="term" value="F:hydrolase activity"/>
    <property type="evidence" value="ECO:0007669"/>
    <property type="project" value="UniProtKB-KW"/>
</dbReference>
<reference evidence="3" key="1">
    <citation type="journal article" date="2019" name="Int. J. Syst. Evol. Microbiol.">
        <title>The Global Catalogue of Microorganisms (GCM) 10K type strain sequencing project: providing services to taxonomists for standard genome sequencing and annotation.</title>
        <authorList>
            <consortium name="The Broad Institute Genomics Platform"/>
            <consortium name="The Broad Institute Genome Sequencing Center for Infectious Disease"/>
            <person name="Wu L."/>
            <person name="Ma J."/>
        </authorList>
    </citation>
    <scope>NUCLEOTIDE SEQUENCE [LARGE SCALE GENOMIC DNA]</scope>
    <source>
        <strain evidence="3">CCM 7043</strain>
    </source>
</reference>
<dbReference type="Pfam" id="PF12697">
    <property type="entry name" value="Abhydrolase_6"/>
    <property type="match status" value="1"/>
</dbReference>
<accession>A0ABW4F1L2</accession>
<keyword evidence="2" id="KW-0378">Hydrolase</keyword>
<evidence type="ECO:0000313" key="2">
    <source>
        <dbReference type="EMBL" id="MFD1521202.1"/>
    </source>
</evidence>
<sequence length="233" mass="25234">MTRSSSPALVLVHGAWHGPDMWTKLIDELPEIDVRNVRLSSSGNVVSQLGDLYADARTVRSAVESVDGPVVVAAASYGGAVITEALAGVDAVRRLIYINAFQLEIGQSILGACNGVPQEWWRVHDTEGYVDVVRGKEIFYNDVDAESAERANGALLLQSYASFVQPITQAAWHTIPSSYVISERDAAIPVGAQEFMAGRAHRAWRLDAGHSPYLSRPTEMAAILREEMANASA</sequence>
<dbReference type="SUPFAM" id="SSF53474">
    <property type="entry name" value="alpha/beta-Hydrolases"/>
    <property type="match status" value="1"/>
</dbReference>